<reference evidence="1" key="1">
    <citation type="submission" date="2019-02" db="EMBL/GenBank/DDBJ databases">
        <authorList>
            <person name="Li S.-H."/>
        </authorList>
    </citation>
    <scope>NUCLEOTIDE SEQUENCE</scope>
    <source>
        <strain evidence="1">IMCC11814</strain>
    </source>
</reference>
<dbReference type="PROSITE" id="PS51257">
    <property type="entry name" value="PROKAR_LIPOPROTEIN"/>
    <property type="match status" value="1"/>
</dbReference>
<comment type="caution">
    <text evidence="1">The sequence shown here is derived from an EMBL/GenBank/DDBJ whole genome shotgun (WGS) entry which is preliminary data.</text>
</comment>
<protein>
    <recommendedName>
        <fullName evidence="3">Cytochrome c domain-containing protein</fullName>
    </recommendedName>
</protein>
<evidence type="ECO:0000313" key="2">
    <source>
        <dbReference type="Proteomes" id="UP001143304"/>
    </source>
</evidence>
<organism evidence="1 2">
    <name type="scientific">Candidatus Marimicrobium litorale</name>
    <dbReference type="NCBI Taxonomy" id="2518991"/>
    <lineage>
        <taxon>Bacteria</taxon>
        <taxon>Pseudomonadati</taxon>
        <taxon>Pseudomonadota</taxon>
        <taxon>Gammaproteobacteria</taxon>
        <taxon>Cellvibrionales</taxon>
        <taxon>Halieaceae</taxon>
        <taxon>Marimicrobium</taxon>
    </lineage>
</organism>
<dbReference type="Proteomes" id="UP001143304">
    <property type="component" value="Unassembled WGS sequence"/>
</dbReference>
<sequence length="168" mass="18398">MALTRLKDRANRHRQRRWSLLCLILLLGACDNPRGLQATDPPYRPVANPQQLMQWILDPAADVIWDSAGTIITAEGRQELAPTTSAGWESVSAAAITLSEAGNLLMLPGRSMGNDWQEYAQALVSAGEQAFKASESRDADGLFDAGGQIFQVCKACHAQYWIREGDGR</sequence>
<dbReference type="SUPFAM" id="SSF47175">
    <property type="entry name" value="Cytochromes"/>
    <property type="match status" value="1"/>
</dbReference>
<evidence type="ECO:0008006" key="3">
    <source>
        <dbReference type="Google" id="ProtNLM"/>
    </source>
</evidence>
<dbReference type="Gene3D" id="1.20.120.10">
    <property type="entry name" value="Cytochrome c/b562"/>
    <property type="match status" value="1"/>
</dbReference>
<dbReference type="RefSeq" id="WP_279249320.1">
    <property type="nucleotide sequence ID" value="NZ_SHNO01000001.1"/>
</dbReference>
<evidence type="ECO:0000313" key="1">
    <source>
        <dbReference type="EMBL" id="MCX2977606.1"/>
    </source>
</evidence>
<accession>A0ABT3T5Q0</accession>
<dbReference type="InterPro" id="IPR010980">
    <property type="entry name" value="Cyt_c/b562"/>
</dbReference>
<gene>
    <name evidence="1" type="ORF">EYC82_09595</name>
</gene>
<keyword evidence="2" id="KW-1185">Reference proteome</keyword>
<name>A0ABT3T5Q0_9GAMM</name>
<dbReference type="EMBL" id="SHNO01000001">
    <property type="protein sequence ID" value="MCX2977606.1"/>
    <property type="molecule type" value="Genomic_DNA"/>
</dbReference>
<proteinExistence type="predicted"/>